<evidence type="ECO:0000313" key="2">
    <source>
        <dbReference type="EMBL" id="CAI9175419.1"/>
    </source>
</evidence>
<reference evidence="2" key="1">
    <citation type="submission" date="2023-04" db="EMBL/GenBank/DDBJ databases">
        <authorList>
            <consortium name="ELIXIR-Norway"/>
        </authorList>
    </citation>
    <scope>NUCLEOTIDE SEQUENCE [LARGE SCALE GENOMIC DNA]</scope>
</reference>
<evidence type="ECO:0000256" key="1">
    <source>
        <dbReference type="SAM" id="MobiDB-lite"/>
    </source>
</evidence>
<protein>
    <submittedName>
        <fullName evidence="2">Uncharacterized protein</fullName>
    </submittedName>
</protein>
<name>A0ABN8ZNR5_RANTA</name>
<evidence type="ECO:0000313" key="3">
    <source>
        <dbReference type="Proteomes" id="UP001176941"/>
    </source>
</evidence>
<dbReference type="Proteomes" id="UP001176941">
    <property type="component" value="Chromosome 5"/>
</dbReference>
<organism evidence="2 3">
    <name type="scientific">Rangifer tarandus platyrhynchus</name>
    <name type="common">Svalbard reindeer</name>
    <dbReference type="NCBI Taxonomy" id="3082113"/>
    <lineage>
        <taxon>Eukaryota</taxon>
        <taxon>Metazoa</taxon>
        <taxon>Chordata</taxon>
        <taxon>Craniata</taxon>
        <taxon>Vertebrata</taxon>
        <taxon>Euteleostomi</taxon>
        <taxon>Mammalia</taxon>
        <taxon>Eutheria</taxon>
        <taxon>Laurasiatheria</taxon>
        <taxon>Artiodactyla</taxon>
        <taxon>Ruminantia</taxon>
        <taxon>Pecora</taxon>
        <taxon>Cervidae</taxon>
        <taxon>Odocoileinae</taxon>
        <taxon>Rangifer</taxon>
    </lineage>
</organism>
<feature type="region of interest" description="Disordered" evidence="1">
    <location>
        <begin position="100"/>
        <end position="123"/>
    </location>
</feature>
<proteinExistence type="predicted"/>
<dbReference type="EMBL" id="OX459941">
    <property type="protein sequence ID" value="CAI9175419.1"/>
    <property type="molecule type" value="Genomic_DNA"/>
</dbReference>
<feature type="region of interest" description="Disordered" evidence="1">
    <location>
        <begin position="1"/>
        <end position="69"/>
    </location>
</feature>
<gene>
    <name evidence="2" type="ORF">MRATA1EN1_LOCUS24381</name>
</gene>
<accession>A0ABN8ZNR5</accession>
<sequence length="123" mass="12959">MRPAGAGGAAVPPRRNLAREAARGRPGGTRLGVGEVPPDSKTGDSGRRILPGRDGAGAPRWHSAGVRGPPLGRRFGHFLGGWDLWLWAARGRSVVLGLQTPSYSPRPEAPPGHWNASSCLSRE</sequence>
<keyword evidence="3" id="KW-1185">Reference proteome</keyword>